<gene>
    <name evidence="1" type="ORF">JFN88_10820</name>
</gene>
<comment type="caution">
    <text evidence="1">The sequence shown here is derived from an EMBL/GenBank/DDBJ whole genome shotgun (WGS) entry which is preliminary data.</text>
</comment>
<dbReference type="EMBL" id="JAELUP010000046">
    <property type="protein sequence ID" value="MBJ6361768.1"/>
    <property type="molecule type" value="Genomic_DNA"/>
</dbReference>
<protein>
    <submittedName>
        <fullName evidence="1">Uncharacterized protein</fullName>
    </submittedName>
</protein>
<keyword evidence="2" id="KW-1185">Reference proteome</keyword>
<sequence length="71" mass="8557">MKKTVFRQAIKVLRRVLDENFTKEEQALLEWKPAIKTDATLQWRFIFKGDGKLRTYTYIRSVNNVVIRRID</sequence>
<dbReference type="Proteomes" id="UP000640274">
    <property type="component" value="Unassembled WGS sequence"/>
</dbReference>
<dbReference type="RefSeq" id="WP_199019321.1">
    <property type="nucleotide sequence ID" value="NZ_JAELUP010000046.1"/>
</dbReference>
<evidence type="ECO:0000313" key="2">
    <source>
        <dbReference type="Proteomes" id="UP000640274"/>
    </source>
</evidence>
<proteinExistence type="predicted"/>
<name>A0A934J7L6_9BACL</name>
<reference evidence="1" key="1">
    <citation type="submission" date="2020-12" db="EMBL/GenBank/DDBJ databases">
        <authorList>
            <person name="Huq M.A."/>
        </authorList>
    </citation>
    <scope>NUCLEOTIDE SEQUENCE</scope>
    <source>
        <strain evidence="1">MAHUQ-46</strain>
    </source>
</reference>
<accession>A0A934J7L6</accession>
<organism evidence="1 2">
    <name type="scientific">Paenibacillus roseus</name>
    <dbReference type="NCBI Taxonomy" id="2798579"/>
    <lineage>
        <taxon>Bacteria</taxon>
        <taxon>Bacillati</taxon>
        <taxon>Bacillota</taxon>
        <taxon>Bacilli</taxon>
        <taxon>Bacillales</taxon>
        <taxon>Paenibacillaceae</taxon>
        <taxon>Paenibacillus</taxon>
    </lineage>
</organism>
<evidence type="ECO:0000313" key="1">
    <source>
        <dbReference type="EMBL" id="MBJ6361768.1"/>
    </source>
</evidence>
<dbReference type="AlphaFoldDB" id="A0A934J7L6"/>